<keyword evidence="1" id="KW-0472">Membrane</keyword>
<dbReference type="Proteomes" id="UP000317835">
    <property type="component" value="Chromosome"/>
</dbReference>
<protein>
    <recommendedName>
        <fullName evidence="4">Stage II sporulation protein M</fullName>
    </recommendedName>
</protein>
<dbReference type="KEGG" id="tpla:ElP_20870"/>
<dbReference type="Pfam" id="PF01944">
    <property type="entry name" value="SpoIIM"/>
    <property type="match status" value="1"/>
</dbReference>
<dbReference type="RefSeq" id="WP_145268932.1">
    <property type="nucleotide sequence ID" value="NZ_CP036426.1"/>
</dbReference>
<keyword evidence="1" id="KW-1133">Transmembrane helix</keyword>
<feature type="transmembrane region" description="Helical" evidence="1">
    <location>
        <begin position="318"/>
        <end position="338"/>
    </location>
</feature>
<keyword evidence="3" id="KW-1185">Reference proteome</keyword>
<reference evidence="2 3" key="1">
    <citation type="submission" date="2019-02" db="EMBL/GenBank/DDBJ databases">
        <title>Deep-cultivation of Planctomycetes and their phenomic and genomic characterization uncovers novel biology.</title>
        <authorList>
            <person name="Wiegand S."/>
            <person name="Jogler M."/>
            <person name="Boedeker C."/>
            <person name="Pinto D."/>
            <person name="Vollmers J."/>
            <person name="Rivas-Marin E."/>
            <person name="Kohn T."/>
            <person name="Peeters S.H."/>
            <person name="Heuer A."/>
            <person name="Rast P."/>
            <person name="Oberbeckmann S."/>
            <person name="Bunk B."/>
            <person name="Jeske O."/>
            <person name="Meyerdierks A."/>
            <person name="Storesund J.E."/>
            <person name="Kallscheuer N."/>
            <person name="Luecker S."/>
            <person name="Lage O.M."/>
            <person name="Pohl T."/>
            <person name="Merkel B.J."/>
            <person name="Hornburger P."/>
            <person name="Mueller R.-W."/>
            <person name="Bruemmer F."/>
            <person name="Labrenz M."/>
            <person name="Spormann A.M."/>
            <person name="Op den Camp H."/>
            <person name="Overmann J."/>
            <person name="Amann R."/>
            <person name="Jetten M.S.M."/>
            <person name="Mascher T."/>
            <person name="Medema M.H."/>
            <person name="Devos D.P."/>
            <person name="Kaster A.-K."/>
            <person name="Ovreas L."/>
            <person name="Rohde M."/>
            <person name="Galperin M.Y."/>
            <person name="Jogler C."/>
        </authorList>
    </citation>
    <scope>NUCLEOTIDE SEQUENCE [LARGE SCALE GENOMIC DNA]</scope>
    <source>
        <strain evidence="2 3">ElP</strain>
    </source>
</reference>
<gene>
    <name evidence="2" type="ORF">ElP_20870</name>
</gene>
<sequence>MKVAERLARRERSWRELDVLLSRFEEAGALRRWPVPAWRRFEPADPTADPTAPSPDGKVGAAEVVRLGELYRAACADLMLAEAYDLPRDTVAYLHALVGRAHNSLYRTRGFRVRSWASELLEEVPRRLRSDPFLRISAVLFWGLMALAGCLAAARDGFSEKVVGPEQLASLEEMYARPLTELPREDEFMTGFYINHNAAIGLKCFAYGLTFGIMTLYELGFQALVLGTMFGHMATTPMAANFYEFVTAHGPFELTAIVLSGAAGLRLGWGLIDTQGRRRIDSLAREASNSLPIAGAATCLFVLAAFVEGFVSGSPLPYAAKAGVAAGSTALMLAFLMIGGRGTVRVEGAG</sequence>
<name>A0A518H050_9BACT</name>
<evidence type="ECO:0000313" key="2">
    <source>
        <dbReference type="EMBL" id="QDV34202.1"/>
    </source>
</evidence>
<dbReference type="OrthoDB" id="9800053at2"/>
<dbReference type="EMBL" id="CP036426">
    <property type="protein sequence ID" value="QDV34202.1"/>
    <property type="molecule type" value="Genomic_DNA"/>
</dbReference>
<proteinExistence type="predicted"/>
<feature type="transmembrane region" description="Helical" evidence="1">
    <location>
        <begin position="254"/>
        <end position="272"/>
    </location>
</feature>
<dbReference type="AlphaFoldDB" id="A0A518H050"/>
<organism evidence="2 3">
    <name type="scientific">Tautonia plasticadhaerens</name>
    <dbReference type="NCBI Taxonomy" id="2527974"/>
    <lineage>
        <taxon>Bacteria</taxon>
        <taxon>Pseudomonadati</taxon>
        <taxon>Planctomycetota</taxon>
        <taxon>Planctomycetia</taxon>
        <taxon>Isosphaerales</taxon>
        <taxon>Isosphaeraceae</taxon>
        <taxon>Tautonia</taxon>
    </lineage>
</organism>
<dbReference type="PANTHER" id="PTHR35337:SF1">
    <property type="entry name" value="SLR1478 PROTEIN"/>
    <property type="match status" value="1"/>
</dbReference>
<feature type="transmembrane region" description="Helical" evidence="1">
    <location>
        <begin position="198"/>
        <end position="217"/>
    </location>
</feature>
<evidence type="ECO:0000256" key="1">
    <source>
        <dbReference type="SAM" id="Phobius"/>
    </source>
</evidence>
<dbReference type="InterPro" id="IPR002798">
    <property type="entry name" value="SpoIIM-like"/>
</dbReference>
<dbReference type="PANTHER" id="PTHR35337">
    <property type="entry name" value="SLR1478 PROTEIN"/>
    <property type="match status" value="1"/>
</dbReference>
<evidence type="ECO:0008006" key="4">
    <source>
        <dbReference type="Google" id="ProtNLM"/>
    </source>
</evidence>
<feature type="transmembrane region" description="Helical" evidence="1">
    <location>
        <begin position="293"/>
        <end position="312"/>
    </location>
</feature>
<evidence type="ECO:0000313" key="3">
    <source>
        <dbReference type="Proteomes" id="UP000317835"/>
    </source>
</evidence>
<keyword evidence="1" id="KW-0812">Transmembrane</keyword>
<accession>A0A518H050</accession>